<name>A0ABQ5DQB5_9ASTR</name>
<dbReference type="EMBL" id="BQNB010015558">
    <property type="protein sequence ID" value="GJT41385.1"/>
    <property type="molecule type" value="Genomic_DNA"/>
</dbReference>
<organism evidence="1 2">
    <name type="scientific">Tanacetum coccineum</name>
    <dbReference type="NCBI Taxonomy" id="301880"/>
    <lineage>
        <taxon>Eukaryota</taxon>
        <taxon>Viridiplantae</taxon>
        <taxon>Streptophyta</taxon>
        <taxon>Embryophyta</taxon>
        <taxon>Tracheophyta</taxon>
        <taxon>Spermatophyta</taxon>
        <taxon>Magnoliopsida</taxon>
        <taxon>eudicotyledons</taxon>
        <taxon>Gunneridae</taxon>
        <taxon>Pentapetalae</taxon>
        <taxon>asterids</taxon>
        <taxon>campanulids</taxon>
        <taxon>Asterales</taxon>
        <taxon>Asteraceae</taxon>
        <taxon>Asteroideae</taxon>
        <taxon>Anthemideae</taxon>
        <taxon>Anthemidinae</taxon>
        <taxon>Tanacetum</taxon>
    </lineage>
</organism>
<evidence type="ECO:0000313" key="1">
    <source>
        <dbReference type="EMBL" id="GJT41385.1"/>
    </source>
</evidence>
<accession>A0ABQ5DQB5</accession>
<dbReference type="Proteomes" id="UP001151760">
    <property type="component" value="Unassembled WGS sequence"/>
</dbReference>
<protein>
    <submittedName>
        <fullName evidence="1">Uncharacterized protein</fullName>
    </submittedName>
</protein>
<reference evidence="1" key="2">
    <citation type="submission" date="2022-01" db="EMBL/GenBank/DDBJ databases">
        <authorList>
            <person name="Yamashiro T."/>
            <person name="Shiraishi A."/>
            <person name="Satake H."/>
            <person name="Nakayama K."/>
        </authorList>
    </citation>
    <scope>NUCLEOTIDE SEQUENCE</scope>
</reference>
<keyword evidence="2" id="KW-1185">Reference proteome</keyword>
<gene>
    <name evidence="1" type="ORF">Tco_0941250</name>
</gene>
<evidence type="ECO:0000313" key="2">
    <source>
        <dbReference type="Proteomes" id="UP001151760"/>
    </source>
</evidence>
<proteinExistence type="predicted"/>
<sequence>MGEPLSPDRVFIFPIDEPEPHPAYDFLAPGPLPGYAGNPNNNNGWIKEDVPSLKELGVIALVVDVDEDIAMQFGDDDFEDDDSEEFDEEDVWEVNEEWLMALVTPPPMSMVPPSSVYEVGGPSIAAVNGSSLPHPASGLLVPPSVIEDLSTRLGNLEYRHGQLMKKVIQVSDTEVAAGVTIGEIGPKVFAVEGQVQVMESQMVHAANRFELIGARWSRVGRLGPRETSYEIMIILDYEFCVIVDVDVLKGLVNPKCGMIPVGGSSARVWLGAVDVLDGTERGYQGRCLGEVVS</sequence>
<reference evidence="1" key="1">
    <citation type="journal article" date="2022" name="Int. J. Mol. Sci.">
        <title>Draft Genome of Tanacetum Coccineum: Genomic Comparison of Closely Related Tanacetum-Family Plants.</title>
        <authorList>
            <person name="Yamashiro T."/>
            <person name="Shiraishi A."/>
            <person name="Nakayama K."/>
            <person name="Satake H."/>
        </authorList>
    </citation>
    <scope>NUCLEOTIDE SEQUENCE</scope>
</reference>
<comment type="caution">
    <text evidence="1">The sequence shown here is derived from an EMBL/GenBank/DDBJ whole genome shotgun (WGS) entry which is preliminary data.</text>
</comment>